<dbReference type="Proteomes" id="UP000054928">
    <property type="component" value="Unassembled WGS sequence"/>
</dbReference>
<name>A0A0N7L746_PLAHL</name>
<evidence type="ECO:0000313" key="1">
    <source>
        <dbReference type="EMBL" id="CEG46059.1"/>
    </source>
</evidence>
<sequence>MHKILDQRGVGQDSKIIFFVELSNVKNSDSNMPYTVGCKKRSKTLSNWG</sequence>
<evidence type="ECO:0000313" key="2">
    <source>
        <dbReference type="Proteomes" id="UP000054928"/>
    </source>
</evidence>
<dbReference type="RefSeq" id="XP_024582428.1">
    <property type="nucleotide sequence ID" value="XM_024716873.1"/>
</dbReference>
<accession>A0A0N7L746</accession>
<organism evidence="1 2">
    <name type="scientific">Plasmopara halstedii</name>
    <name type="common">Downy mildew of sunflower</name>
    <dbReference type="NCBI Taxonomy" id="4781"/>
    <lineage>
        <taxon>Eukaryota</taxon>
        <taxon>Sar</taxon>
        <taxon>Stramenopiles</taxon>
        <taxon>Oomycota</taxon>
        <taxon>Peronosporomycetes</taxon>
        <taxon>Peronosporales</taxon>
        <taxon>Peronosporaceae</taxon>
        <taxon>Plasmopara</taxon>
    </lineage>
</organism>
<dbReference type="EMBL" id="CCYD01001884">
    <property type="protein sequence ID" value="CEG46059.1"/>
    <property type="molecule type" value="Genomic_DNA"/>
</dbReference>
<keyword evidence="2" id="KW-1185">Reference proteome</keyword>
<reference evidence="2" key="1">
    <citation type="submission" date="2014-09" db="EMBL/GenBank/DDBJ databases">
        <authorList>
            <person name="Sharma Rahul"/>
            <person name="Thines Marco"/>
        </authorList>
    </citation>
    <scope>NUCLEOTIDE SEQUENCE [LARGE SCALE GENOMIC DNA]</scope>
</reference>
<dbReference type="GeneID" id="36397436"/>
<dbReference type="AlphaFoldDB" id="A0A0N7L746"/>
<protein>
    <submittedName>
        <fullName evidence="1">Uncharacterized protein</fullName>
    </submittedName>
</protein>
<proteinExistence type="predicted"/>